<dbReference type="Proteomes" id="UP000654370">
    <property type="component" value="Unassembled WGS sequence"/>
</dbReference>
<protein>
    <submittedName>
        <fullName evidence="2">Uncharacterized protein</fullName>
    </submittedName>
</protein>
<name>A0A8H7PM62_MORIS</name>
<organism evidence="2 3">
    <name type="scientific">Mortierella isabellina</name>
    <name type="common">Filamentous fungus</name>
    <name type="synonym">Umbelopsis isabellina</name>
    <dbReference type="NCBI Taxonomy" id="91625"/>
    <lineage>
        <taxon>Eukaryota</taxon>
        <taxon>Fungi</taxon>
        <taxon>Fungi incertae sedis</taxon>
        <taxon>Mucoromycota</taxon>
        <taxon>Mucoromycotina</taxon>
        <taxon>Umbelopsidomycetes</taxon>
        <taxon>Umbelopsidales</taxon>
        <taxon>Umbelopsidaceae</taxon>
        <taxon>Umbelopsis</taxon>
    </lineage>
</organism>
<gene>
    <name evidence="2" type="ORF">INT43_005484</name>
</gene>
<comment type="caution">
    <text evidence="2">The sequence shown here is derived from an EMBL/GenBank/DDBJ whole genome shotgun (WGS) entry which is preliminary data.</text>
</comment>
<evidence type="ECO:0000256" key="1">
    <source>
        <dbReference type="SAM" id="MobiDB-lite"/>
    </source>
</evidence>
<sequence>MTRDDNTSQRKVPANRWSNIFQVFKTNTAKPTNGYRDSEASMTFRRRPSATSEDSTLSSSASDEEFNKSLKKFHELYRNAVDDLAYAKESFGSIYYTNDRDAALEATRKFIDALVSWREQREDNTQTERIYHAMKYQIREIQRQCEALPIVARYSSDN</sequence>
<reference evidence="2" key="1">
    <citation type="submission" date="2020-12" db="EMBL/GenBank/DDBJ databases">
        <title>Metabolic potential, ecology and presence of endohyphal bacteria is reflected in genomic diversity of Mucoromycotina.</title>
        <authorList>
            <person name="Muszewska A."/>
            <person name="Okrasinska A."/>
            <person name="Steczkiewicz K."/>
            <person name="Drgas O."/>
            <person name="Orlowska M."/>
            <person name="Perlinska-Lenart U."/>
            <person name="Aleksandrzak-Piekarczyk T."/>
            <person name="Szatraj K."/>
            <person name="Zielenkiewicz U."/>
            <person name="Pilsyk S."/>
            <person name="Malc E."/>
            <person name="Mieczkowski P."/>
            <person name="Kruszewska J.S."/>
            <person name="Biernat P."/>
            <person name="Pawlowska J."/>
        </authorList>
    </citation>
    <scope>NUCLEOTIDE SEQUENCE</scope>
    <source>
        <strain evidence="2">WA0000067209</strain>
    </source>
</reference>
<evidence type="ECO:0000313" key="3">
    <source>
        <dbReference type="Proteomes" id="UP000654370"/>
    </source>
</evidence>
<accession>A0A8H7PM62</accession>
<dbReference type="OrthoDB" id="273230at2759"/>
<evidence type="ECO:0000313" key="2">
    <source>
        <dbReference type="EMBL" id="KAG2176250.1"/>
    </source>
</evidence>
<dbReference type="EMBL" id="JAEPQZ010000010">
    <property type="protein sequence ID" value="KAG2176250.1"/>
    <property type="molecule type" value="Genomic_DNA"/>
</dbReference>
<keyword evidence="3" id="KW-1185">Reference proteome</keyword>
<dbReference type="AlphaFoldDB" id="A0A8H7PM62"/>
<feature type="compositionally biased region" description="Low complexity" evidence="1">
    <location>
        <begin position="49"/>
        <end position="61"/>
    </location>
</feature>
<feature type="region of interest" description="Disordered" evidence="1">
    <location>
        <begin position="28"/>
        <end position="63"/>
    </location>
</feature>
<proteinExistence type="predicted"/>